<dbReference type="GO" id="GO:0016705">
    <property type="term" value="F:oxidoreductase activity, acting on paired donors, with incorporation or reduction of molecular oxygen"/>
    <property type="evidence" value="ECO:0007669"/>
    <property type="project" value="InterPro"/>
</dbReference>
<sequence>MTGRLSRKLSPSLINVARRAYSTSNDVPHSTERNYSTERPYSTSVGLAEMFEDDTVFERTVERVDSIKPYSEIPGPKELPILGNSWRFAPLIGHYKIHELDKVMWSLRKEYGRIVKVGGLIGHPDLLFVFNGDDIQKVFRREEAMPHRPPMPSLHYYKQHLQKDFFKGNEGVIGVHGPKWDNFRKQVQQILLPPATAKKYIEPLDIIAGEFLDRMENMLDYERELPENFLSEIYKWALESVARVSLNTRLGCLEPNLDSNSESQRIIDSINTFFWNVAEVELKMPVWRVYKNKSFRKYIGALEDFRTMCLKYITQNMEKMENKNYDNIKEEDISIVERILRKTGNPKLAAVLALDLLLVGVDTTSIALASTIYQLSQNPEQQERLFRELEQVLPTKDSKVDQKVQENIPYLKACIKETLRMYPVIIGNGRNLQSDTILAGYKVPKGTHVIFPHLVVSNTEDYITEPSKFMPERWLKSCATGCPVHGKKIHPFVSLPFGYGRRSCLGRRFAETELNIMLAKIFRKYKVEYKYGPLTYKITPTYVPEQPLKFKLTERS</sequence>
<evidence type="ECO:0000256" key="9">
    <source>
        <dbReference type="RuleBase" id="RU000461"/>
    </source>
</evidence>
<dbReference type="PRINTS" id="PR00385">
    <property type="entry name" value="P450"/>
</dbReference>
<evidence type="ECO:0000256" key="3">
    <source>
        <dbReference type="ARBA" id="ARBA00022617"/>
    </source>
</evidence>
<dbReference type="GO" id="GO:0005506">
    <property type="term" value="F:iron ion binding"/>
    <property type="evidence" value="ECO:0007669"/>
    <property type="project" value="InterPro"/>
</dbReference>
<proteinExistence type="inferred from homology"/>
<dbReference type="PROSITE" id="PS00086">
    <property type="entry name" value="CYTOCHROME_P450"/>
    <property type="match status" value="1"/>
</dbReference>
<dbReference type="GO" id="GO:0020037">
    <property type="term" value="F:heme binding"/>
    <property type="evidence" value="ECO:0007669"/>
    <property type="project" value="InterPro"/>
</dbReference>
<evidence type="ECO:0000313" key="11">
    <source>
        <dbReference type="Proteomes" id="UP001154078"/>
    </source>
</evidence>
<accession>A0A9P0AWP9</accession>
<evidence type="ECO:0000256" key="6">
    <source>
        <dbReference type="ARBA" id="ARBA00023004"/>
    </source>
</evidence>
<keyword evidence="5 9" id="KW-0560">Oxidoreductase</keyword>
<dbReference type="PRINTS" id="PR00463">
    <property type="entry name" value="EP450I"/>
</dbReference>
<dbReference type="InterPro" id="IPR002401">
    <property type="entry name" value="Cyt_P450_E_grp-I"/>
</dbReference>
<evidence type="ECO:0000256" key="4">
    <source>
        <dbReference type="ARBA" id="ARBA00022723"/>
    </source>
</evidence>
<protein>
    <recommendedName>
        <fullName evidence="12">Cytochrome P450 49a1</fullName>
    </recommendedName>
</protein>
<evidence type="ECO:0008006" key="12">
    <source>
        <dbReference type="Google" id="ProtNLM"/>
    </source>
</evidence>
<gene>
    <name evidence="10" type="ORF">MELIAE_LOCUS4478</name>
</gene>
<dbReference type="EMBL" id="OV121133">
    <property type="protein sequence ID" value="CAH0551994.1"/>
    <property type="molecule type" value="Genomic_DNA"/>
</dbReference>
<dbReference type="AlphaFoldDB" id="A0A9P0AWP9"/>
<dbReference type="GO" id="GO:0004497">
    <property type="term" value="F:monooxygenase activity"/>
    <property type="evidence" value="ECO:0007669"/>
    <property type="project" value="UniProtKB-KW"/>
</dbReference>
<dbReference type="PANTHER" id="PTHR24279:SF120">
    <property type="entry name" value="CYTOCHROME P450"/>
    <property type="match status" value="1"/>
</dbReference>
<evidence type="ECO:0000256" key="5">
    <source>
        <dbReference type="ARBA" id="ARBA00023002"/>
    </source>
</evidence>
<reference evidence="10" key="1">
    <citation type="submission" date="2021-12" db="EMBL/GenBank/DDBJ databases">
        <authorList>
            <person name="King R."/>
        </authorList>
    </citation>
    <scope>NUCLEOTIDE SEQUENCE</scope>
</reference>
<keyword evidence="7 9" id="KW-0503">Monooxygenase</keyword>
<evidence type="ECO:0000256" key="8">
    <source>
        <dbReference type="PIRSR" id="PIRSR602401-1"/>
    </source>
</evidence>
<dbReference type="InterPro" id="IPR001128">
    <property type="entry name" value="Cyt_P450"/>
</dbReference>
<comment type="similarity">
    <text evidence="2 9">Belongs to the cytochrome P450 family.</text>
</comment>
<comment type="cofactor">
    <cofactor evidence="1 8">
        <name>heme</name>
        <dbReference type="ChEBI" id="CHEBI:30413"/>
    </cofactor>
</comment>
<dbReference type="CDD" id="cd11054">
    <property type="entry name" value="CYP24A1-like"/>
    <property type="match status" value="1"/>
</dbReference>
<feature type="binding site" description="axial binding residue" evidence="8">
    <location>
        <position position="504"/>
    </location>
    <ligand>
        <name>heme</name>
        <dbReference type="ChEBI" id="CHEBI:30413"/>
    </ligand>
    <ligandPart>
        <name>Fe</name>
        <dbReference type="ChEBI" id="CHEBI:18248"/>
    </ligandPart>
</feature>
<dbReference type="PANTHER" id="PTHR24279">
    <property type="entry name" value="CYTOCHROME P450"/>
    <property type="match status" value="1"/>
</dbReference>
<evidence type="ECO:0000313" key="10">
    <source>
        <dbReference type="EMBL" id="CAH0551994.1"/>
    </source>
</evidence>
<dbReference type="SUPFAM" id="SSF48264">
    <property type="entry name" value="Cytochrome P450"/>
    <property type="match status" value="1"/>
</dbReference>
<name>A0A9P0AWP9_BRAAE</name>
<dbReference type="Pfam" id="PF00067">
    <property type="entry name" value="p450"/>
    <property type="match status" value="1"/>
</dbReference>
<keyword evidence="6 8" id="KW-0408">Iron</keyword>
<dbReference type="OrthoDB" id="3945418at2759"/>
<keyword evidence="3 8" id="KW-0349">Heme</keyword>
<evidence type="ECO:0000256" key="1">
    <source>
        <dbReference type="ARBA" id="ARBA00001971"/>
    </source>
</evidence>
<evidence type="ECO:0000256" key="2">
    <source>
        <dbReference type="ARBA" id="ARBA00010617"/>
    </source>
</evidence>
<keyword evidence="11" id="KW-1185">Reference proteome</keyword>
<dbReference type="Proteomes" id="UP001154078">
    <property type="component" value="Chromosome 2"/>
</dbReference>
<dbReference type="InterPro" id="IPR036396">
    <property type="entry name" value="Cyt_P450_sf"/>
</dbReference>
<dbReference type="InterPro" id="IPR017972">
    <property type="entry name" value="Cyt_P450_CS"/>
</dbReference>
<dbReference type="Gene3D" id="1.10.630.10">
    <property type="entry name" value="Cytochrome P450"/>
    <property type="match status" value="1"/>
</dbReference>
<organism evidence="10 11">
    <name type="scientific">Brassicogethes aeneus</name>
    <name type="common">Rape pollen beetle</name>
    <name type="synonym">Meligethes aeneus</name>
    <dbReference type="NCBI Taxonomy" id="1431903"/>
    <lineage>
        <taxon>Eukaryota</taxon>
        <taxon>Metazoa</taxon>
        <taxon>Ecdysozoa</taxon>
        <taxon>Arthropoda</taxon>
        <taxon>Hexapoda</taxon>
        <taxon>Insecta</taxon>
        <taxon>Pterygota</taxon>
        <taxon>Neoptera</taxon>
        <taxon>Endopterygota</taxon>
        <taxon>Coleoptera</taxon>
        <taxon>Polyphaga</taxon>
        <taxon>Cucujiformia</taxon>
        <taxon>Nitidulidae</taxon>
        <taxon>Meligethinae</taxon>
        <taxon>Brassicogethes</taxon>
    </lineage>
</organism>
<dbReference type="FunFam" id="1.10.630.10:FF:000006">
    <property type="entry name" value="Cytochrome P450 302a1, mitochondrial"/>
    <property type="match status" value="1"/>
</dbReference>
<dbReference type="InterPro" id="IPR050479">
    <property type="entry name" value="CYP11_CYP27_families"/>
</dbReference>
<evidence type="ECO:0000256" key="7">
    <source>
        <dbReference type="ARBA" id="ARBA00023033"/>
    </source>
</evidence>
<keyword evidence="4 8" id="KW-0479">Metal-binding</keyword>